<accession>A0A0P7YHR1</accession>
<evidence type="ECO:0000256" key="4">
    <source>
        <dbReference type="ARBA" id="ARBA00022679"/>
    </source>
</evidence>
<dbReference type="AlphaFoldDB" id="A0A0P7YHR1"/>
<dbReference type="EMBL" id="JARO02005457">
    <property type="protein sequence ID" value="KPP66755.1"/>
    <property type="molecule type" value="Genomic_DNA"/>
</dbReference>
<evidence type="ECO:0000259" key="13">
    <source>
        <dbReference type="Pfam" id="PF12483"/>
    </source>
</evidence>
<evidence type="ECO:0000256" key="7">
    <source>
        <dbReference type="ARBA" id="ARBA00022771"/>
    </source>
</evidence>
<keyword evidence="5 12" id="KW-0812">Transmembrane</keyword>
<comment type="caution">
    <text evidence="14">The sequence shown here is derived from an EMBL/GenBank/DDBJ whole genome shotgun (WGS) entry which is preliminary data.</text>
</comment>
<evidence type="ECO:0000256" key="11">
    <source>
        <dbReference type="ARBA" id="ARBA00023136"/>
    </source>
</evidence>
<dbReference type="Proteomes" id="UP000034805">
    <property type="component" value="Unassembled WGS sequence"/>
</dbReference>
<keyword evidence="10 12" id="KW-1133">Transmembrane helix</keyword>
<evidence type="ECO:0000256" key="6">
    <source>
        <dbReference type="ARBA" id="ARBA00022723"/>
    </source>
</evidence>
<evidence type="ECO:0000256" key="8">
    <source>
        <dbReference type="ARBA" id="ARBA00022786"/>
    </source>
</evidence>
<dbReference type="GO" id="GO:0016874">
    <property type="term" value="F:ligase activity"/>
    <property type="evidence" value="ECO:0007669"/>
    <property type="project" value="UniProtKB-KW"/>
</dbReference>
<evidence type="ECO:0000256" key="12">
    <source>
        <dbReference type="SAM" id="Phobius"/>
    </source>
</evidence>
<keyword evidence="11 12" id="KW-0472">Membrane</keyword>
<dbReference type="PANTHER" id="PTHR12183">
    <property type="entry name" value="MITOCHONDRIAL UBIQUITIN LIGASE ACTIVATOR OF NFKB 1"/>
    <property type="match status" value="1"/>
</dbReference>
<keyword evidence="9" id="KW-0862">Zinc</keyword>
<dbReference type="GO" id="GO:0016567">
    <property type="term" value="P:protein ubiquitination"/>
    <property type="evidence" value="ECO:0007669"/>
    <property type="project" value="InterPro"/>
</dbReference>
<keyword evidence="8" id="KW-0833">Ubl conjugation pathway</keyword>
<keyword evidence="6" id="KW-0479">Metal-binding</keyword>
<comment type="subcellular location">
    <subcellularLocation>
        <location evidence="2">Membrane</location>
        <topology evidence="2">Multi-pass membrane protein</topology>
    </subcellularLocation>
</comment>
<evidence type="ECO:0000256" key="10">
    <source>
        <dbReference type="ARBA" id="ARBA00022989"/>
    </source>
</evidence>
<dbReference type="PANTHER" id="PTHR12183:SF36">
    <property type="entry name" value="RING-TYPE E3 UBIQUITIN TRANSFERASE"/>
    <property type="match status" value="1"/>
</dbReference>
<name>A0A0P7YHR1_SCLFO</name>
<dbReference type="InterPro" id="IPR022170">
    <property type="entry name" value="MUL1-like"/>
</dbReference>
<dbReference type="InterPro" id="IPR051652">
    <property type="entry name" value="MDM2_MDM4_MUL1"/>
</dbReference>
<keyword evidence="4" id="KW-0808">Transferase</keyword>
<feature type="domain" description="E3 Ubiquitin ligase MUL1-like" evidence="13">
    <location>
        <begin position="96"/>
        <end position="252"/>
    </location>
</feature>
<proteinExistence type="predicted"/>
<dbReference type="GO" id="GO:0061630">
    <property type="term" value="F:ubiquitin protein ligase activity"/>
    <property type="evidence" value="ECO:0007669"/>
    <property type="project" value="UniProtKB-EC"/>
</dbReference>
<dbReference type="STRING" id="113540.ENSSFOP00015020929"/>
<dbReference type="Pfam" id="PF12483">
    <property type="entry name" value="GIDE"/>
    <property type="match status" value="1"/>
</dbReference>
<evidence type="ECO:0000256" key="9">
    <source>
        <dbReference type="ARBA" id="ARBA00022833"/>
    </source>
</evidence>
<keyword evidence="14" id="KW-0436">Ligase</keyword>
<dbReference type="GO" id="GO:0016020">
    <property type="term" value="C:membrane"/>
    <property type="evidence" value="ECO:0007669"/>
    <property type="project" value="UniProtKB-SubCell"/>
</dbReference>
<sequence length="271" mass="30620">TMSNILIDWSTLCAGSTLAFSGLFYYLYQQEKTKIKKLKAVPKFEPGETLLKVVRATPYKRLQYVAVEGVVQPEGDLLTSQYVPGCTGVMQKVIVQEHWREWDSVARLWRNRSMNQQETNNTVPFSLVAPGAGAGGVAIKVREPREAKGLHMEQVYKRRRCIPQGVADFALLGLTGAQPVEQEVREEMLRVGTEMTALGEVVLEGGRMLRLQPPQDRQQYLLYPNNYKSFLQMHHNVANMWKWLGGFCGITGTSLLTWAVCSRLGDTRRGR</sequence>
<dbReference type="EC" id="2.3.2.27" evidence="3"/>
<evidence type="ECO:0000256" key="2">
    <source>
        <dbReference type="ARBA" id="ARBA00004141"/>
    </source>
</evidence>
<evidence type="ECO:0000313" key="14">
    <source>
        <dbReference type="EMBL" id="KPP66755.1"/>
    </source>
</evidence>
<evidence type="ECO:0000313" key="15">
    <source>
        <dbReference type="Proteomes" id="UP000034805"/>
    </source>
</evidence>
<keyword evidence="7" id="KW-0863">Zinc-finger</keyword>
<evidence type="ECO:0000256" key="3">
    <source>
        <dbReference type="ARBA" id="ARBA00012483"/>
    </source>
</evidence>
<organism evidence="14 15">
    <name type="scientific">Scleropages formosus</name>
    <name type="common">Asian bonytongue</name>
    <name type="synonym">Osteoglossum formosum</name>
    <dbReference type="NCBI Taxonomy" id="113540"/>
    <lineage>
        <taxon>Eukaryota</taxon>
        <taxon>Metazoa</taxon>
        <taxon>Chordata</taxon>
        <taxon>Craniata</taxon>
        <taxon>Vertebrata</taxon>
        <taxon>Euteleostomi</taxon>
        <taxon>Actinopterygii</taxon>
        <taxon>Neopterygii</taxon>
        <taxon>Teleostei</taxon>
        <taxon>Osteoglossocephala</taxon>
        <taxon>Osteoglossomorpha</taxon>
        <taxon>Osteoglossiformes</taxon>
        <taxon>Osteoglossidae</taxon>
        <taxon>Scleropages</taxon>
    </lineage>
</organism>
<reference evidence="14 15" key="1">
    <citation type="submission" date="2015-08" db="EMBL/GenBank/DDBJ databases">
        <title>The genome of the Asian arowana (Scleropages formosus).</title>
        <authorList>
            <person name="Tan M.H."/>
            <person name="Gan H.M."/>
            <person name="Croft L.J."/>
            <person name="Austin C.M."/>
        </authorList>
    </citation>
    <scope>NUCLEOTIDE SEQUENCE [LARGE SCALE GENOMIC DNA]</scope>
    <source>
        <strain evidence="14">Aro1</strain>
    </source>
</reference>
<protein>
    <recommendedName>
        <fullName evidence="3">RING-type E3 ubiquitin transferase</fullName>
        <ecNumber evidence="3">2.3.2.27</ecNumber>
    </recommendedName>
</protein>
<evidence type="ECO:0000256" key="1">
    <source>
        <dbReference type="ARBA" id="ARBA00000900"/>
    </source>
</evidence>
<evidence type="ECO:0000256" key="5">
    <source>
        <dbReference type="ARBA" id="ARBA00022692"/>
    </source>
</evidence>
<feature type="transmembrane region" description="Helical" evidence="12">
    <location>
        <begin position="6"/>
        <end position="28"/>
    </location>
</feature>
<gene>
    <name evidence="14" type="ORF">Z043_114714</name>
</gene>
<comment type="catalytic activity">
    <reaction evidence="1">
        <text>S-ubiquitinyl-[E2 ubiquitin-conjugating enzyme]-L-cysteine + [acceptor protein]-L-lysine = [E2 ubiquitin-conjugating enzyme]-L-cysteine + N(6)-ubiquitinyl-[acceptor protein]-L-lysine.</text>
        <dbReference type="EC" id="2.3.2.27"/>
    </reaction>
</comment>
<feature type="non-terminal residue" evidence="14">
    <location>
        <position position="1"/>
    </location>
</feature>
<dbReference type="GO" id="GO:0008270">
    <property type="term" value="F:zinc ion binding"/>
    <property type="evidence" value="ECO:0007669"/>
    <property type="project" value="UniProtKB-KW"/>
</dbReference>